<dbReference type="AlphaFoldDB" id="A0A0E1XAP9"/>
<protein>
    <submittedName>
        <fullName evidence="2">S4 domain protein YaaA</fullName>
    </submittedName>
</protein>
<gene>
    <name evidence="2" type="primary">yaaA</name>
    <name evidence="2" type="ORF">HMPREF0769_10424</name>
</gene>
<sequence length="81" mass="9137">MIILVQEVVVEGDINLGQFLKTEGIIESGGQAKWFLQDVEVLINGVRETRRGKKLEHQDRIDIPELPEDAGSFLIIHQGEQ</sequence>
<evidence type="ECO:0000256" key="1">
    <source>
        <dbReference type="PROSITE-ProRule" id="PRU00182"/>
    </source>
</evidence>
<organism evidence="2">
    <name type="scientific">Staphylococcus aureus subsp. aureus MN8</name>
    <dbReference type="NCBI Taxonomy" id="548470"/>
    <lineage>
        <taxon>Bacteria</taxon>
        <taxon>Bacillati</taxon>
        <taxon>Bacillota</taxon>
        <taxon>Bacilli</taxon>
        <taxon>Bacillales</taxon>
        <taxon>Staphylococcaceae</taxon>
        <taxon>Staphylococcus</taxon>
    </lineage>
</organism>
<dbReference type="HOGENOM" id="CLU_127162_2_0_9"/>
<comment type="caution">
    <text evidence="2">The sequence shown here is derived from an EMBL/GenBank/DDBJ whole genome shotgun (WGS) entry which is preliminary data.</text>
</comment>
<keyword evidence="1" id="KW-0694">RNA-binding</keyword>
<dbReference type="Pfam" id="PF13275">
    <property type="entry name" value="S4_2"/>
    <property type="match status" value="1"/>
</dbReference>
<dbReference type="EMBL" id="ACJA02000001">
    <property type="protein sequence ID" value="EFH96422.1"/>
    <property type="molecule type" value="Genomic_DNA"/>
</dbReference>
<dbReference type="Proteomes" id="UP000003455">
    <property type="component" value="Chromosome"/>
</dbReference>
<dbReference type="SMR" id="A0A0E1XAP9"/>
<name>A0A0E1XAP9_STAAU</name>
<dbReference type="GO" id="GO:0003723">
    <property type="term" value="F:RNA binding"/>
    <property type="evidence" value="ECO:0007669"/>
    <property type="project" value="UniProtKB-KW"/>
</dbReference>
<dbReference type="InterPro" id="IPR036986">
    <property type="entry name" value="S4_RNA-bd_sf"/>
</dbReference>
<dbReference type="RefSeq" id="WP_001789359.1">
    <property type="nucleotide sequence ID" value="NZ_CM000952.1"/>
</dbReference>
<dbReference type="Gene3D" id="3.10.290.10">
    <property type="entry name" value="RNA-binding S4 domain"/>
    <property type="match status" value="1"/>
</dbReference>
<dbReference type="NCBIfam" id="TIGR02988">
    <property type="entry name" value="YaaA_near_RecF"/>
    <property type="match status" value="1"/>
</dbReference>
<dbReference type="InterPro" id="IPR014330">
    <property type="entry name" value="RNA-bd_S4-rel_YaaA"/>
</dbReference>
<dbReference type="PROSITE" id="PS50889">
    <property type="entry name" value="S4"/>
    <property type="match status" value="1"/>
</dbReference>
<evidence type="ECO:0000313" key="2">
    <source>
        <dbReference type="EMBL" id="EFH96422.1"/>
    </source>
</evidence>
<accession>A0A0E1XAP9</accession>
<reference evidence="2" key="1">
    <citation type="submission" date="2010-05" db="EMBL/GenBank/DDBJ databases">
        <authorList>
            <person name="Muzny D."/>
            <person name="Qin X."/>
            <person name="Buhay C."/>
            <person name="Dugan-Rocha S."/>
            <person name="Ding Y."/>
            <person name="Chen G."/>
            <person name="Hawes A."/>
            <person name="Holder M."/>
            <person name="Jhangiani S."/>
            <person name="Johnson A."/>
            <person name="Khan Z."/>
            <person name="Li Z."/>
            <person name="Liu W."/>
            <person name="Liu X."/>
            <person name="Perez L."/>
            <person name="Shen H."/>
            <person name="Wang Q."/>
            <person name="Watt J."/>
            <person name="Xi L."/>
            <person name="Xin Y."/>
            <person name="Zhou J."/>
            <person name="Deng J."/>
            <person name="Jiang H."/>
            <person name="Liu Y."/>
            <person name="Qu J."/>
            <person name="Song X.-Z."/>
            <person name="Zhang L."/>
            <person name="Villasana D."/>
            <person name="Johnson A."/>
            <person name="Liu J."/>
            <person name="Liyanage D."/>
            <person name="Lorensuhewa L."/>
            <person name="Robinson T."/>
            <person name="Song A."/>
            <person name="Song B.-B."/>
            <person name="Dinh H."/>
            <person name="Thornton R."/>
            <person name="Coyle M."/>
            <person name="Francisco L."/>
            <person name="Jackson L."/>
            <person name="Javaid M."/>
            <person name="Korchina V."/>
            <person name="Kovar C."/>
            <person name="Mata R."/>
            <person name="Mathew T."/>
            <person name="Ngo R."/>
            <person name="Nguyen L."/>
            <person name="Nguyen N."/>
            <person name="Okwuonu G."/>
            <person name="Ongeri F."/>
            <person name="Pham C."/>
            <person name="Simmons D."/>
            <person name="Wilczek-Boney K."/>
            <person name="Hale W."/>
            <person name="Jakkamsetti A."/>
            <person name="Pham P."/>
            <person name="Ruth R."/>
            <person name="San Lucas F."/>
            <person name="Warren J."/>
            <person name="Zhang J."/>
            <person name="Zhao Z."/>
            <person name="Zhou C."/>
            <person name="Zhu D."/>
            <person name="Lee S."/>
            <person name="Bess C."/>
            <person name="Blankenburg K."/>
            <person name="Forbes L."/>
            <person name="Fu Q."/>
            <person name="Gubbala S."/>
            <person name="Hirani K."/>
            <person name="Jayaseelan J.C."/>
            <person name="Lara F."/>
            <person name="Munidasa M."/>
            <person name="Palculict T."/>
            <person name="Patil S."/>
            <person name="Pu L.-L."/>
            <person name="Saada N."/>
            <person name="Tang L."/>
            <person name="Weissenberger G."/>
            <person name="Zhu Y."/>
            <person name="Hemphill L."/>
            <person name="Shang Y."/>
            <person name="Youmans B."/>
            <person name="Ayvaz T."/>
            <person name="Ross M."/>
            <person name="Santibanez J."/>
            <person name="Aqrawi P."/>
            <person name="Gross S."/>
            <person name="Joshi V."/>
            <person name="Fowler G."/>
            <person name="Nazareth L."/>
            <person name="Reid J."/>
            <person name="Worley K."/>
            <person name="Petrosino J."/>
            <person name="Highlander S."/>
            <person name="Gibbs R."/>
        </authorList>
    </citation>
    <scope>NUCLEOTIDE SEQUENCE [LARGE SCALE GENOMIC DNA]</scope>
    <source>
        <strain evidence="2">MN8</strain>
    </source>
</reference>
<dbReference type="GeneID" id="98344384"/>
<dbReference type="SUPFAM" id="SSF55174">
    <property type="entry name" value="Alpha-L RNA-binding motif"/>
    <property type="match status" value="1"/>
</dbReference>
<proteinExistence type="predicted"/>